<dbReference type="PANTHER" id="PTHR42806:SF1">
    <property type="entry name" value="GLYCINE DEHYDROGENASE (DECARBOXYLATING)"/>
    <property type="match status" value="1"/>
</dbReference>
<dbReference type="PANTHER" id="PTHR42806">
    <property type="entry name" value="GLYCINE CLEAVAGE SYSTEM P-PROTEIN"/>
    <property type="match status" value="1"/>
</dbReference>
<name>A0ABS6E6Q2_9FIRM</name>
<comment type="caution">
    <text evidence="3">The sequence shown here is derived from an EMBL/GenBank/DDBJ whole genome shotgun (WGS) entry which is preliminary data.</text>
</comment>
<dbReference type="InterPro" id="IPR049315">
    <property type="entry name" value="GDC-P_N"/>
</dbReference>
<dbReference type="InterPro" id="IPR023010">
    <property type="entry name" value="GcvPA"/>
</dbReference>
<feature type="domain" description="Glycine cleavage system P-protein N-terminal" evidence="2">
    <location>
        <begin position="5"/>
        <end position="445"/>
    </location>
</feature>
<comment type="catalytic activity">
    <reaction evidence="1">
        <text>N(6)-[(R)-lipoyl]-L-lysyl-[glycine-cleavage complex H protein] + glycine + H(+) = N(6)-[(R)-S(8)-aminomethyldihydrolipoyl]-L-lysyl-[glycine-cleavage complex H protein] + CO2</text>
        <dbReference type="Rhea" id="RHEA:24304"/>
        <dbReference type="Rhea" id="RHEA-COMP:10494"/>
        <dbReference type="Rhea" id="RHEA-COMP:10495"/>
        <dbReference type="ChEBI" id="CHEBI:15378"/>
        <dbReference type="ChEBI" id="CHEBI:16526"/>
        <dbReference type="ChEBI" id="CHEBI:57305"/>
        <dbReference type="ChEBI" id="CHEBI:83099"/>
        <dbReference type="ChEBI" id="CHEBI:83143"/>
        <dbReference type="EC" id="1.4.4.2"/>
    </reaction>
</comment>
<evidence type="ECO:0000313" key="3">
    <source>
        <dbReference type="EMBL" id="MBU5438599.1"/>
    </source>
</evidence>
<comment type="function">
    <text evidence="1">The glycine cleavage system catalyzes the degradation of glycine. The P protein binds the alpha-amino group of glycine through its pyridoxal phosphate cofactor; CO(2) is released and the remaining methylamine moiety is then transferred to the lipoamide cofactor of the H protein.</text>
</comment>
<organism evidence="3 4">
    <name type="scientific">Tissierella simiarum</name>
    <dbReference type="NCBI Taxonomy" id="2841534"/>
    <lineage>
        <taxon>Bacteria</taxon>
        <taxon>Bacillati</taxon>
        <taxon>Bacillota</taxon>
        <taxon>Tissierellia</taxon>
        <taxon>Tissierellales</taxon>
        <taxon>Tissierellaceae</taxon>
        <taxon>Tissierella</taxon>
    </lineage>
</organism>
<comment type="subunit">
    <text evidence="1">The glycine cleavage system is composed of four proteins: P, T, L and H. In this organism, the P 'protein' is a heterodimer of two subunits.</text>
</comment>
<keyword evidence="4" id="KW-1185">Reference proteome</keyword>
<keyword evidence="1 3" id="KW-0560">Oxidoreductase</keyword>
<accession>A0ABS6E6Q2</accession>
<dbReference type="Pfam" id="PF02347">
    <property type="entry name" value="GDC-P"/>
    <property type="match status" value="1"/>
</dbReference>
<evidence type="ECO:0000256" key="1">
    <source>
        <dbReference type="HAMAP-Rule" id="MF_00712"/>
    </source>
</evidence>
<dbReference type="GO" id="GO:0004375">
    <property type="term" value="F:glycine dehydrogenase (decarboxylating) activity"/>
    <property type="evidence" value="ECO:0007669"/>
    <property type="project" value="UniProtKB-EC"/>
</dbReference>
<dbReference type="EC" id="1.4.4.2" evidence="1"/>
<gene>
    <name evidence="1 3" type="primary">gcvPA</name>
    <name evidence="3" type="ORF">KQI42_11290</name>
</gene>
<dbReference type="NCBIfam" id="NF001696">
    <property type="entry name" value="PRK00451.1"/>
    <property type="match status" value="1"/>
</dbReference>
<dbReference type="PIRSF" id="PIRSF006815">
    <property type="entry name" value="GcvPA"/>
    <property type="match status" value="1"/>
</dbReference>
<comment type="similarity">
    <text evidence="1">Belongs to the GcvP family. N-terminal subunit subfamily.</text>
</comment>
<dbReference type="InterPro" id="IPR020581">
    <property type="entry name" value="GDC_P"/>
</dbReference>
<protein>
    <recommendedName>
        <fullName evidence="1">Probable glycine dehydrogenase (decarboxylating) subunit 1</fullName>
        <ecNumber evidence="1">1.4.4.2</ecNumber>
    </recommendedName>
    <alternativeName>
        <fullName evidence="1">Glycine cleavage system P-protein subunit 1</fullName>
    </alternativeName>
    <alternativeName>
        <fullName evidence="1">Glycine decarboxylase subunit 1</fullName>
    </alternativeName>
    <alternativeName>
        <fullName evidence="1">Glycine dehydrogenase (aminomethyl-transferring) subunit 1</fullName>
    </alternativeName>
</protein>
<dbReference type="HAMAP" id="MF_00712">
    <property type="entry name" value="GcvPA"/>
    <property type="match status" value="1"/>
</dbReference>
<proteinExistence type="inferred from homology"/>
<sequence>MMFPYIPTTYEEEQEMLKSIGLNSADDLFNDIPKDIQLNRELNLPKAKSELEVKSYLTSLAKKNCSLSELTCFLGAGAYDHYIPSIIDHIISRSEFYTSYTPYQPEISQGTLQYIFEFQTLLCRLTGMDVANASLYDGGTAVVEAALMAAAMAKKDEIIVSKTVRPETRQILETYAHIQNLKVIEVDMKDGVTDLEALDKLMNNNTAAVIVQSPNFFGIIEDLKATSEIAHKVKKASFIASVDPISLAILKRPGDLGVDVVVGEAQGMGIPLSFGGPYLGFMAAKKGYMRKLPGRIVGETEDKDGKRSYVLTLTAREQHIRREKATSNICSNQGLNALAATIYMVTMGKEGLKEVAMQSTKKAHYAFEELTKSGKYKPLFNKPFFKEFAITSDIDAENINIKLRKENIIGGYHLGKDYPQFKNSILYAVTEKRTKDEIDKLSSVLEGIK</sequence>
<dbReference type="Proteomes" id="UP000749471">
    <property type="component" value="Unassembled WGS sequence"/>
</dbReference>
<evidence type="ECO:0000313" key="4">
    <source>
        <dbReference type="Proteomes" id="UP000749471"/>
    </source>
</evidence>
<dbReference type="CDD" id="cd00613">
    <property type="entry name" value="GDC-P"/>
    <property type="match status" value="1"/>
</dbReference>
<reference evidence="3 4" key="1">
    <citation type="submission" date="2021-06" db="EMBL/GenBank/DDBJ databases">
        <authorList>
            <person name="Sun Q."/>
            <person name="Li D."/>
        </authorList>
    </citation>
    <scope>NUCLEOTIDE SEQUENCE [LARGE SCALE GENOMIC DNA]</scope>
    <source>
        <strain evidence="3 4">MSJ-40</strain>
    </source>
</reference>
<dbReference type="EMBL" id="JAHLPM010000009">
    <property type="protein sequence ID" value="MBU5438599.1"/>
    <property type="molecule type" value="Genomic_DNA"/>
</dbReference>
<evidence type="ECO:0000259" key="2">
    <source>
        <dbReference type="Pfam" id="PF02347"/>
    </source>
</evidence>